<dbReference type="PANTHER" id="PTHR43445">
    <property type="entry name" value="UDP-N-ACETYLMURAMATE--L-ALANINE LIGASE-RELATED"/>
    <property type="match status" value="1"/>
</dbReference>
<dbReference type="Pfam" id="PF01225">
    <property type="entry name" value="Mur_ligase"/>
    <property type="match status" value="1"/>
</dbReference>
<evidence type="ECO:0000256" key="1">
    <source>
        <dbReference type="ARBA" id="ARBA00022598"/>
    </source>
</evidence>
<evidence type="ECO:0000256" key="2">
    <source>
        <dbReference type="ARBA" id="ARBA00022618"/>
    </source>
</evidence>
<dbReference type="RefSeq" id="WP_254163599.1">
    <property type="nucleotide sequence ID" value="NZ_JAHESF010000011.1"/>
</dbReference>
<dbReference type="GO" id="GO:0016881">
    <property type="term" value="F:acid-amino acid ligase activity"/>
    <property type="evidence" value="ECO:0007669"/>
    <property type="project" value="InterPro"/>
</dbReference>
<keyword evidence="1" id="KW-0436">Ligase</keyword>
<dbReference type="GO" id="GO:0071555">
    <property type="term" value="P:cell wall organization"/>
    <property type="evidence" value="ECO:0007669"/>
    <property type="project" value="UniProtKB-KW"/>
</dbReference>
<dbReference type="GO" id="GO:0009252">
    <property type="term" value="P:peptidoglycan biosynthetic process"/>
    <property type="evidence" value="ECO:0007669"/>
    <property type="project" value="UniProtKB-KW"/>
</dbReference>
<gene>
    <name evidence="12" type="ORF">KK083_12615</name>
</gene>
<dbReference type="InterPro" id="IPR036615">
    <property type="entry name" value="Mur_ligase_C_dom_sf"/>
</dbReference>
<dbReference type="Gene3D" id="3.40.1190.10">
    <property type="entry name" value="Mur-like, catalytic domain"/>
    <property type="match status" value="1"/>
</dbReference>
<keyword evidence="2" id="KW-0132">Cell division</keyword>
<evidence type="ECO:0000256" key="8">
    <source>
        <dbReference type="ARBA" id="ARBA00023316"/>
    </source>
</evidence>
<dbReference type="SUPFAM" id="SSF51984">
    <property type="entry name" value="MurCD N-terminal domain"/>
    <property type="match status" value="1"/>
</dbReference>
<dbReference type="GO" id="GO:0051301">
    <property type="term" value="P:cell division"/>
    <property type="evidence" value="ECO:0007669"/>
    <property type="project" value="UniProtKB-KW"/>
</dbReference>
<evidence type="ECO:0000313" key="12">
    <source>
        <dbReference type="EMBL" id="MBT1697726.1"/>
    </source>
</evidence>
<evidence type="ECO:0000313" key="13">
    <source>
        <dbReference type="Proteomes" id="UP001319200"/>
    </source>
</evidence>
<dbReference type="EMBL" id="JAHESF010000011">
    <property type="protein sequence ID" value="MBT1697726.1"/>
    <property type="molecule type" value="Genomic_DNA"/>
</dbReference>
<evidence type="ECO:0000259" key="11">
    <source>
        <dbReference type="Pfam" id="PF08245"/>
    </source>
</evidence>
<keyword evidence="3" id="KW-0547">Nucleotide-binding</keyword>
<organism evidence="12 13">
    <name type="scientific">Chryseosolibacter histidini</name>
    <dbReference type="NCBI Taxonomy" id="2782349"/>
    <lineage>
        <taxon>Bacteria</taxon>
        <taxon>Pseudomonadati</taxon>
        <taxon>Bacteroidota</taxon>
        <taxon>Cytophagia</taxon>
        <taxon>Cytophagales</taxon>
        <taxon>Chryseotaleaceae</taxon>
        <taxon>Chryseosolibacter</taxon>
    </lineage>
</organism>
<evidence type="ECO:0000259" key="10">
    <source>
        <dbReference type="Pfam" id="PF02875"/>
    </source>
</evidence>
<dbReference type="Gene3D" id="3.40.50.720">
    <property type="entry name" value="NAD(P)-binding Rossmann-like Domain"/>
    <property type="match status" value="1"/>
</dbReference>
<evidence type="ECO:0000256" key="6">
    <source>
        <dbReference type="ARBA" id="ARBA00022984"/>
    </source>
</evidence>
<proteinExistence type="predicted"/>
<dbReference type="InterPro" id="IPR036565">
    <property type="entry name" value="Mur-like_cat_sf"/>
</dbReference>
<dbReference type="GO" id="GO:0005524">
    <property type="term" value="F:ATP binding"/>
    <property type="evidence" value="ECO:0007669"/>
    <property type="project" value="UniProtKB-KW"/>
</dbReference>
<dbReference type="PANTHER" id="PTHR43445:SF5">
    <property type="entry name" value="UDP-N-ACETYLMURAMATE--L-ALANYL-GAMMA-D-GLUTAMYL-MESO-2,6-DIAMINOHEPTANDIOATE LIGASE"/>
    <property type="match status" value="1"/>
</dbReference>
<sequence length="455" mass="50859">MQKKKIHFIAIGGSVMHNLAIALKQAGHEVSGSDDEIFEPSRAALAKHGLLPAKDGWQPEKLDASTDMVILGMHAAKDNPELLKAQQLGLNILSFPEYIFEHAKDKQRIVIAGSHGKTTITAIIIHVLNYFNRKFDYVIGARVRGIENTVRLTDAPMIVIEGDEYLASALDPTPKFLEYQHHIGLISGIAWDHANVFPSEEEYVRQFDLFADQTPKGGILIYCEQDSMALMIGKKERADVTEITYKSHAHTSDNNGQFFLTDGKDRFPIKIFGSHNYQNISGAKEVLKRVGITNEQFFEAITSFQGAAGRLEVVKENTLATVYKDFAHAPSKVKATVKAVKEIHPSRELLACVELHTFSSLNKKFLPQYKDSLKNAQVPVVYYNPEKVKAKKLEPLAESDIKSAFANPNIRVFDNTEKLENFLMEQSWKNKNLLMMSSGNFGGIDIGKLSEKILS</sequence>
<feature type="domain" description="Mur ligase central" evidence="11">
    <location>
        <begin position="111"/>
        <end position="283"/>
    </location>
</feature>
<dbReference type="InterPro" id="IPR013221">
    <property type="entry name" value="Mur_ligase_cen"/>
</dbReference>
<comment type="caution">
    <text evidence="12">The sequence shown here is derived from an EMBL/GenBank/DDBJ whole genome shotgun (WGS) entry which is preliminary data.</text>
</comment>
<dbReference type="Gene3D" id="3.90.190.20">
    <property type="entry name" value="Mur ligase, C-terminal domain"/>
    <property type="match status" value="1"/>
</dbReference>
<dbReference type="InterPro" id="IPR050061">
    <property type="entry name" value="MurCDEF_pg_biosynth"/>
</dbReference>
<protein>
    <submittedName>
        <fullName evidence="12">Peptidoglycan synthetase</fullName>
    </submittedName>
</protein>
<evidence type="ECO:0000256" key="3">
    <source>
        <dbReference type="ARBA" id="ARBA00022741"/>
    </source>
</evidence>
<keyword evidence="4" id="KW-0067">ATP-binding</keyword>
<feature type="domain" description="Mur ligase N-terminal catalytic" evidence="9">
    <location>
        <begin position="5"/>
        <end position="106"/>
    </location>
</feature>
<evidence type="ECO:0000256" key="4">
    <source>
        <dbReference type="ARBA" id="ARBA00022840"/>
    </source>
</evidence>
<keyword evidence="5" id="KW-0133">Cell shape</keyword>
<evidence type="ECO:0000256" key="7">
    <source>
        <dbReference type="ARBA" id="ARBA00023306"/>
    </source>
</evidence>
<keyword evidence="8" id="KW-0961">Cell wall biogenesis/degradation</keyword>
<feature type="domain" description="Mur ligase C-terminal" evidence="10">
    <location>
        <begin position="309"/>
        <end position="438"/>
    </location>
</feature>
<keyword evidence="7" id="KW-0131">Cell cycle</keyword>
<dbReference type="Pfam" id="PF08245">
    <property type="entry name" value="Mur_ligase_M"/>
    <property type="match status" value="1"/>
</dbReference>
<dbReference type="SUPFAM" id="SSF53244">
    <property type="entry name" value="MurD-like peptide ligases, peptide-binding domain"/>
    <property type="match status" value="1"/>
</dbReference>
<accession>A0AAP2DJW7</accession>
<keyword evidence="6" id="KW-0573">Peptidoglycan synthesis</keyword>
<dbReference type="AlphaFoldDB" id="A0AAP2DJW7"/>
<dbReference type="GO" id="GO:0008360">
    <property type="term" value="P:regulation of cell shape"/>
    <property type="evidence" value="ECO:0007669"/>
    <property type="project" value="UniProtKB-KW"/>
</dbReference>
<dbReference type="Pfam" id="PF02875">
    <property type="entry name" value="Mur_ligase_C"/>
    <property type="match status" value="1"/>
</dbReference>
<reference evidence="12 13" key="1">
    <citation type="submission" date="2021-05" db="EMBL/GenBank/DDBJ databases">
        <title>A Polyphasic approach of four new species of the genus Ohtaekwangia: Ohtaekwangia histidinii sp. nov., Ohtaekwangia cretensis sp. nov., Ohtaekwangia indiensis sp. nov., Ohtaekwangia reichenbachii sp. nov. from diverse environment.</title>
        <authorList>
            <person name="Octaviana S."/>
        </authorList>
    </citation>
    <scope>NUCLEOTIDE SEQUENCE [LARGE SCALE GENOMIC DNA]</scope>
    <source>
        <strain evidence="12 13">PWU4</strain>
    </source>
</reference>
<dbReference type="Proteomes" id="UP001319200">
    <property type="component" value="Unassembled WGS sequence"/>
</dbReference>
<name>A0AAP2DJW7_9BACT</name>
<dbReference type="InterPro" id="IPR004101">
    <property type="entry name" value="Mur_ligase_C"/>
</dbReference>
<dbReference type="SUPFAM" id="SSF53623">
    <property type="entry name" value="MurD-like peptide ligases, catalytic domain"/>
    <property type="match status" value="1"/>
</dbReference>
<evidence type="ECO:0000259" key="9">
    <source>
        <dbReference type="Pfam" id="PF01225"/>
    </source>
</evidence>
<keyword evidence="13" id="KW-1185">Reference proteome</keyword>
<evidence type="ECO:0000256" key="5">
    <source>
        <dbReference type="ARBA" id="ARBA00022960"/>
    </source>
</evidence>
<dbReference type="InterPro" id="IPR000713">
    <property type="entry name" value="Mur_ligase_N"/>
</dbReference>